<evidence type="ECO:0000313" key="2">
    <source>
        <dbReference type="Proteomes" id="UP000184315"/>
    </source>
</evidence>
<dbReference type="AlphaFoldDB" id="A0A1J1LTY2"/>
<evidence type="ECO:0008006" key="3">
    <source>
        <dbReference type="Google" id="ProtNLM"/>
    </source>
</evidence>
<sequence length="63" mass="6796">MNQSKALFVELSDLELEAVAGGQDNDLVDVDIQNVLKNVNLAVNAAVLNTKPSQTVNFPITQK</sequence>
<accession>A0A1J1LTY2</accession>
<protein>
    <recommendedName>
        <fullName evidence="3">Bacteriocin</fullName>
    </recommendedName>
</protein>
<dbReference type="Proteomes" id="UP000184315">
    <property type="component" value="Unassembled WGS sequence"/>
</dbReference>
<gene>
    <name evidence="1" type="ORF">PL9214650440</name>
</gene>
<dbReference type="RefSeq" id="WP_072721891.1">
    <property type="nucleotide sequence ID" value="NZ_LN889813.1"/>
</dbReference>
<evidence type="ECO:0000313" key="1">
    <source>
        <dbReference type="EMBL" id="CUR35001.1"/>
    </source>
</evidence>
<proteinExistence type="predicted"/>
<keyword evidence="2" id="KW-1185">Reference proteome</keyword>
<reference evidence="2" key="1">
    <citation type="submission" date="2015-10" db="EMBL/GenBank/DDBJ databases">
        <authorList>
            <person name="Regsiter A."/>
            <person name="william w."/>
        </authorList>
    </citation>
    <scope>NUCLEOTIDE SEQUENCE [LARGE SCALE GENOMIC DNA]</scope>
</reference>
<name>A0A1J1LTY2_9CYAN</name>
<dbReference type="EMBL" id="CZDF01000172">
    <property type="protein sequence ID" value="CUR35001.1"/>
    <property type="molecule type" value="Genomic_DNA"/>
</dbReference>
<organism evidence="1 2">
    <name type="scientific">Planktothrix tepida PCC 9214</name>
    <dbReference type="NCBI Taxonomy" id="671072"/>
    <lineage>
        <taxon>Bacteria</taxon>
        <taxon>Bacillati</taxon>
        <taxon>Cyanobacteriota</taxon>
        <taxon>Cyanophyceae</taxon>
        <taxon>Oscillatoriophycideae</taxon>
        <taxon>Oscillatoriales</taxon>
        <taxon>Microcoleaceae</taxon>
        <taxon>Planktothrix</taxon>
    </lineage>
</organism>